<dbReference type="Proteomes" id="UP000270261">
    <property type="component" value="Unassembled WGS sequence"/>
</dbReference>
<dbReference type="Gene3D" id="3.40.50.720">
    <property type="entry name" value="NAD(P)-binding Rossmann-like Domain"/>
    <property type="match status" value="1"/>
</dbReference>
<organism evidence="1 2">
    <name type="scientific">Lautropia dentalis</name>
    <dbReference type="NCBI Taxonomy" id="2490857"/>
    <lineage>
        <taxon>Bacteria</taxon>
        <taxon>Pseudomonadati</taxon>
        <taxon>Pseudomonadota</taxon>
        <taxon>Betaproteobacteria</taxon>
        <taxon>Burkholderiales</taxon>
        <taxon>Burkholderiaceae</taxon>
        <taxon>Lautropia</taxon>
    </lineage>
</organism>
<evidence type="ECO:0000313" key="2">
    <source>
        <dbReference type="Proteomes" id="UP000270261"/>
    </source>
</evidence>
<proteinExistence type="predicted"/>
<evidence type="ECO:0000313" key="1">
    <source>
        <dbReference type="EMBL" id="RRN43646.1"/>
    </source>
</evidence>
<name>A0A426FLG5_9BURK</name>
<comment type="caution">
    <text evidence="1">The sequence shown here is derived from an EMBL/GenBank/DDBJ whole genome shotgun (WGS) entry which is preliminary data.</text>
</comment>
<dbReference type="SUPFAM" id="SSF51735">
    <property type="entry name" value="NAD(P)-binding Rossmann-fold domains"/>
    <property type="match status" value="1"/>
</dbReference>
<dbReference type="RefSeq" id="WP_125095851.1">
    <property type="nucleotide sequence ID" value="NZ_RRUE01000002.1"/>
</dbReference>
<gene>
    <name evidence="1" type="ORF">EHV23_09440</name>
</gene>
<keyword evidence="2" id="KW-1185">Reference proteome</keyword>
<dbReference type="EMBL" id="RRUE01000002">
    <property type="protein sequence ID" value="RRN43646.1"/>
    <property type="molecule type" value="Genomic_DNA"/>
</dbReference>
<accession>A0A426FLG5</accession>
<dbReference type="PANTHER" id="PTHR14097:SF8">
    <property type="entry name" value="NAD(P)-BINDING DOMAIN-CONTAINING PROTEIN"/>
    <property type="match status" value="1"/>
</dbReference>
<protein>
    <submittedName>
        <fullName evidence="1">Epimerase</fullName>
    </submittedName>
</protein>
<reference evidence="1 2" key="1">
    <citation type="submission" date="2018-11" db="EMBL/GenBank/DDBJ databases">
        <title>Genome sequencing of Lautropia sp. KCOM 2505 (= ChDC F240).</title>
        <authorList>
            <person name="Kook J.-K."/>
            <person name="Park S.-N."/>
            <person name="Lim Y.K."/>
        </authorList>
    </citation>
    <scope>NUCLEOTIDE SEQUENCE [LARGE SCALE GENOMIC DNA]</scope>
    <source>
        <strain evidence="1 2">KCOM 2505</strain>
    </source>
</reference>
<sequence length="220" mass="24246">MKILLFGATGMVGQGVLTECLKAKDVTHIVAVGRTAPPQQDPRLHTLQVPDMALADLSSLSDFDACFYCLGASSSGKTEAEYTALMHDLPLSVARKLKDANPHLTFVFITGAGSDLNSDTMWKRVLGMAEHDIQALGLHRFFAFRPGIIQPLGGIRSKQGNYQLFYTLMKPFFPLVRTLFPNHILTTALVGQAMLNATRQGFPRPVLEIRDIRTLADHRP</sequence>
<dbReference type="PANTHER" id="PTHR14097">
    <property type="entry name" value="OXIDOREDUCTASE HTATIP2"/>
    <property type="match status" value="1"/>
</dbReference>
<dbReference type="InterPro" id="IPR036291">
    <property type="entry name" value="NAD(P)-bd_dom_sf"/>
</dbReference>
<dbReference type="AlphaFoldDB" id="A0A426FLG5"/>
<dbReference type="OrthoDB" id="9798632at2"/>